<dbReference type="Gene3D" id="3.20.20.10">
    <property type="entry name" value="Alanine racemase"/>
    <property type="match status" value="1"/>
</dbReference>
<dbReference type="CDD" id="cd06821">
    <property type="entry name" value="PLPDE_III_D-TA"/>
    <property type="match status" value="1"/>
</dbReference>
<dbReference type="PANTHER" id="PTHR28004:SF2">
    <property type="entry name" value="D-SERINE DEHYDRATASE"/>
    <property type="match status" value="1"/>
</dbReference>
<evidence type="ECO:0000313" key="4">
    <source>
        <dbReference type="EMBL" id="TKK68559.1"/>
    </source>
</evidence>
<proteinExistence type="inferred from homology"/>
<gene>
    <name evidence="4" type="ORF">FC093_10580</name>
</gene>
<comment type="caution">
    <text evidence="4">The sequence shown here is derived from an EMBL/GenBank/DDBJ whole genome shotgun (WGS) entry which is preliminary data.</text>
</comment>
<dbReference type="InterPro" id="IPR001608">
    <property type="entry name" value="Ala_racemase_N"/>
</dbReference>
<dbReference type="InterPro" id="IPR026956">
    <property type="entry name" value="D-ser_dehydrat-like_dom"/>
</dbReference>
<dbReference type="InterPro" id="IPR029066">
    <property type="entry name" value="PLP-binding_barrel"/>
</dbReference>
<feature type="domain" description="D-serine dehydratase-like" evidence="3">
    <location>
        <begin position="259"/>
        <end position="348"/>
    </location>
</feature>
<keyword evidence="5" id="KW-1185">Reference proteome</keyword>
<protein>
    <submittedName>
        <fullName evidence="4">D-TA family PLP-dependent enzyme</fullName>
    </submittedName>
</protein>
<dbReference type="Pfam" id="PF01168">
    <property type="entry name" value="Ala_racemase_N"/>
    <property type="match status" value="1"/>
</dbReference>
<dbReference type="GO" id="GO:0008721">
    <property type="term" value="F:D-serine ammonia-lyase activity"/>
    <property type="evidence" value="ECO:0007669"/>
    <property type="project" value="TreeGrafter"/>
</dbReference>
<dbReference type="InterPro" id="IPR042208">
    <property type="entry name" value="D-ser_dehydrat-like_sf"/>
</dbReference>
<dbReference type="PANTHER" id="PTHR28004">
    <property type="entry name" value="ZGC:162816-RELATED"/>
    <property type="match status" value="1"/>
</dbReference>
<dbReference type="RefSeq" id="WP_137261747.1">
    <property type="nucleotide sequence ID" value="NZ_SZQL01000007.1"/>
</dbReference>
<comment type="similarity">
    <text evidence="1">Belongs to the DSD1 family.</text>
</comment>
<dbReference type="Pfam" id="PF14031">
    <property type="entry name" value="D-ser_dehydrat"/>
    <property type="match status" value="1"/>
</dbReference>
<evidence type="ECO:0000259" key="3">
    <source>
        <dbReference type="SMART" id="SM01119"/>
    </source>
</evidence>
<evidence type="ECO:0000313" key="5">
    <source>
        <dbReference type="Proteomes" id="UP000305848"/>
    </source>
</evidence>
<dbReference type="Proteomes" id="UP000305848">
    <property type="component" value="Unassembled WGS sequence"/>
</dbReference>
<dbReference type="Gene3D" id="2.40.37.20">
    <property type="entry name" value="D-serine dehydratase-like domain"/>
    <property type="match status" value="1"/>
</dbReference>
<keyword evidence="2" id="KW-0456">Lyase</keyword>
<reference evidence="4 5" key="1">
    <citation type="submission" date="2019-05" db="EMBL/GenBank/DDBJ databases">
        <title>Panacibacter sp. strain 17mud1-8 Genome sequencing and assembly.</title>
        <authorList>
            <person name="Chhetri G."/>
        </authorList>
    </citation>
    <scope>NUCLEOTIDE SEQUENCE [LARGE SCALE GENOMIC DNA]</scope>
    <source>
        <strain evidence="4 5">17mud1-8</strain>
    </source>
</reference>
<sequence length="367" mass="40840">MNEWYSIKNIDEIDSPALVIYPERVKQNITLALQMIGDANKLRPHVKTNKIAEVCKLMMDAGITKFKCATIAEAEMLAQIDAKDILLAYQPVGPKIERLIKLVKAYPNTTFSCLIDNEETALQLSNICERNGVLLPIFIDVNTGMNRTGIVPQKVMNLLQTIKGYKGIQIAGLQAYDGHIRDSDLVVRQAKSDEAFKSIELLWQQASTLLQHSLQIVMGGTPTFPTHVHRAHVECSPGTFVFWDWGYKHALPDEPFEYAALLISRVISIIDEQTICTDLGHKSVAAENPLPRVHFLNAPGAVPTAQSEEHLVLQVPAGNQYKPGDVLYGVPVHICPTVALYDTAYVIENSSMVDSWKVISRNRSINI</sequence>
<organism evidence="4 5">
    <name type="scientific">Ilyomonas limi</name>
    <dbReference type="NCBI Taxonomy" id="2575867"/>
    <lineage>
        <taxon>Bacteria</taxon>
        <taxon>Pseudomonadati</taxon>
        <taxon>Bacteroidota</taxon>
        <taxon>Chitinophagia</taxon>
        <taxon>Chitinophagales</taxon>
        <taxon>Chitinophagaceae</taxon>
        <taxon>Ilyomonas</taxon>
    </lineage>
</organism>
<accession>A0A4U3L2R7</accession>
<dbReference type="SMART" id="SM01119">
    <property type="entry name" value="D-ser_dehydrat"/>
    <property type="match status" value="1"/>
</dbReference>
<dbReference type="OrthoDB" id="9788869at2"/>
<dbReference type="EMBL" id="SZQL01000007">
    <property type="protein sequence ID" value="TKK68559.1"/>
    <property type="molecule type" value="Genomic_DNA"/>
</dbReference>
<dbReference type="AlphaFoldDB" id="A0A4U3L2R7"/>
<name>A0A4U3L2R7_9BACT</name>
<dbReference type="SUPFAM" id="SSF51419">
    <property type="entry name" value="PLP-binding barrel"/>
    <property type="match status" value="1"/>
</dbReference>
<dbReference type="GO" id="GO:0036088">
    <property type="term" value="P:D-serine catabolic process"/>
    <property type="evidence" value="ECO:0007669"/>
    <property type="project" value="TreeGrafter"/>
</dbReference>
<evidence type="ECO:0000256" key="1">
    <source>
        <dbReference type="ARBA" id="ARBA00005323"/>
    </source>
</evidence>
<dbReference type="InterPro" id="IPR051466">
    <property type="entry name" value="D-amino_acid_metab_enzyme"/>
</dbReference>
<evidence type="ECO:0000256" key="2">
    <source>
        <dbReference type="ARBA" id="ARBA00023239"/>
    </source>
</evidence>